<dbReference type="PANTHER" id="PTHR48094:SF12">
    <property type="entry name" value="PARKINSON DISEASE PROTEIN 7 HOMOLOG"/>
    <property type="match status" value="1"/>
</dbReference>
<dbReference type="EMBL" id="PCRO01000027">
    <property type="protein sequence ID" value="PIP22780.1"/>
    <property type="molecule type" value="Genomic_DNA"/>
</dbReference>
<dbReference type="InterPro" id="IPR002818">
    <property type="entry name" value="DJ-1/PfpI"/>
</dbReference>
<evidence type="ECO:0000313" key="3">
    <source>
        <dbReference type="Proteomes" id="UP000229976"/>
    </source>
</evidence>
<dbReference type="GO" id="GO:0005737">
    <property type="term" value="C:cytoplasm"/>
    <property type="evidence" value="ECO:0007669"/>
    <property type="project" value="TreeGrafter"/>
</dbReference>
<proteinExistence type="predicted"/>
<evidence type="ECO:0000259" key="1">
    <source>
        <dbReference type="Pfam" id="PF01965"/>
    </source>
</evidence>
<dbReference type="InterPro" id="IPR050325">
    <property type="entry name" value="Prot/Nucl_acid_deglycase"/>
</dbReference>
<protein>
    <recommendedName>
        <fullName evidence="1">DJ-1/PfpI domain-containing protein</fullName>
    </recommendedName>
</protein>
<feature type="domain" description="DJ-1/PfpI" evidence="1">
    <location>
        <begin position="8"/>
        <end position="170"/>
    </location>
</feature>
<reference evidence="2 3" key="1">
    <citation type="submission" date="2017-09" db="EMBL/GenBank/DDBJ databases">
        <title>Depth-based differentiation of microbial function through sediment-hosted aquifers and enrichment of novel symbionts in the deep terrestrial subsurface.</title>
        <authorList>
            <person name="Probst A.J."/>
            <person name="Ladd B."/>
            <person name="Jarett J.K."/>
            <person name="Geller-Mcgrath D.E."/>
            <person name="Sieber C.M."/>
            <person name="Emerson J.B."/>
            <person name="Anantharaman K."/>
            <person name="Thomas B.C."/>
            <person name="Malmstrom R."/>
            <person name="Stieglmeier M."/>
            <person name="Klingl A."/>
            <person name="Woyke T."/>
            <person name="Ryan C.M."/>
            <person name="Banfield J.F."/>
        </authorList>
    </citation>
    <scope>NUCLEOTIDE SEQUENCE [LARGE SCALE GENOMIC DNA]</scope>
    <source>
        <strain evidence="2">CG23_combo_of_CG06-09_8_20_14_all_39_17</strain>
    </source>
</reference>
<sequence length="188" mass="20429">MKKKPKVAMVISFRDFRDEELFVPMEILNKAGIETKVISNKKGLAIGADGGEIEVNILASELKVEEFDAIIFIGGPGCLKNLDNEISYEIIRQTIHQGKILAGICISPVILAKAGALKGKRATVWSNSMDKSTIKILKENRAIYQKEPVVVDGNIITSSGPSSAKDFAGTLDRILKKNILETGSADSR</sequence>
<accession>A0A2G9YU77</accession>
<dbReference type="Proteomes" id="UP000229976">
    <property type="component" value="Unassembled WGS sequence"/>
</dbReference>
<organism evidence="2 3">
    <name type="scientific">Candidatus Nealsonbacteria bacterium CG23_combo_of_CG06-09_8_20_14_all_39_17</name>
    <dbReference type="NCBI Taxonomy" id="1974722"/>
    <lineage>
        <taxon>Bacteria</taxon>
        <taxon>Candidatus Nealsoniibacteriota</taxon>
    </lineage>
</organism>
<dbReference type="InterPro" id="IPR029062">
    <property type="entry name" value="Class_I_gatase-like"/>
</dbReference>
<comment type="caution">
    <text evidence="2">The sequence shown here is derived from an EMBL/GenBank/DDBJ whole genome shotgun (WGS) entry which is preliminary data.</text>
</comment>
<dbReference type="PANTHER" id="PTHR48094">
    <property type="entry name" value="PROTEIN/NUCLEIC ACID DEGLYCASE DJ-1-RELATED"/>
    <property type="match status" value="1"/>
</dbReference>
<gene>
    <name evidence="2" type="ORF">COX37_02205</name>
</gene>
<evidence type="ECO:0000313" key="2">
    <source>
        <dbReference type="EMBL" id="PIP22780.1"/>
    </source>
</evidence>
<dbReference type="Pfam" id="PF01965">
    <property type="entry name" value="DJ-1_PfpI"/>
    <property type="match status" value="1"/>
</dbReference>
<dbReference type="Gene3D" id="3.40.50.880">
    <property type="match status" value="1"/>
</dbReference>
<dbReference type="SUPFAM" id="SSF52317">
    <property type="entry name" value="Class I glutamine amidotransferase-like"/>
    <property type="match status" value="1"/>
</dbReference>
<dbReference type="AlphaFoldDB" id="A0A2G9YU77"/>
<dbReference type="CDD" id="cd03135">
    <property type="entry name" value="GATase1_DJ-1"/>
    <property type="match status" value="1"/>
</dbReference>
<name>A0A2G9YU77_9BACT</name>